<evidence type="ECO:0000313" key="4">
    <source>
        <dbReference type="Proteomes" id="UP000559809"/>
    </source>
</evidence>
<name>A0A853FUU4_9BURK</name>
<dbReference type="Pfam" id="PF13193">
    <property type="entry name" value="AMP-binding_C"/>
    <property type="match status" value="1"/>
</dbReference>
<keyword evidence="4" id="KW-1185">Reference proteome</keyword>
<dbReference type="InterPro" id="IPR045851">
    <property type="entry name" value="AMP-bd_C_sf"/>
</dbReference>
<gene>
    <name evidence="3" type="ORF">H0A72_10500</name>
</gene>
<dbReference type="PANTHER" id="PTHR43767:SF1">
    <property type="entry name" value="NONRIBOSOMAL PEPTIDE SYNTHASE PES1 (EUROFUNG)-RELATED"/>
    <property type="match status" value="1"/>
</dbReference>
<dbReference type="GO" id="GO:0016878">
    <property type="term" value="F:acid-thiol ligase activity"/>
    <property type="evidence" value="ECO:0007669"/>
    <property type="project" value="UniProtKB-ARBA"/>
</dbReference>
<organism evidence="3 4">
    <name type="scientific">Parapusillimonas granuli</name>
    <dbReference type="NCBI Taxonomy" id="380911"/>
    <lineage>
        <taxon>Bacteria</taxon>
        <taxon>Pseudomonadati</taxon>
        <taxon>Pseudomonadota</taxon>
        <taxon>Betaproteobacteria</taxon>
        <taxon>Burkholderiales</taxon>
        <taxon>Alcaligenaceae</taxon>
        <taxon>Parapusillimonas</taxon>
    </lineage>
</organism>
<dbReference type="Gene3D" id="3.40.50.12780">
    <property type="entry name" value="N-terminal domain of ligase-like"/>
    <property type="match status" value="1"/>
</dbReference>
<dbReference type="InterPro" id="IPR050237">
    <property type="entry name" value="ATP-dep_AMP-bd_enzyme"/>
</dbReference>
<dbReference type="Gene3D" id="3.30.300.30">
    <property type="match status" value="1"/>
</dbReference>
<protein>
    <submittedName>
        <fullName evidence="3">AMP-binding protein</fullName>
    </submittedName>
</protein>
<dbReference type="InterPro" id="IPR000873">
    <property type="entry name" value="AMP-dep_synth/lig_dom"/>
</dbReference>
<dbReference type="AlphaFoldDB" id="A0A853FUU4"/>
<proteinExistence type="predicted"/>
<dbReference type="InterPro" id="IPR042099">
    <property type="entry name" value="ANL_N_sf"/>
</dbReference>
<dbReference type="InterPro" id="IPR025110">
    <property type="entry name" value="AMP-bd_C"/>
</dbReference>
<sequence length="546" mass="60783">MSRAQILSLDRPSYIERKKKIESEPLPSNIGELLEDAARTHAGRAALHFFESDSPPLAYEALLAQVNKLANGLAAEGVKKGAHVGVMLPNVPEFPITWLALARLGAVMVPINISYTGRELKYVIDDSEAQWLVIHADCLAAWEEIGQEHRAMRGADKVFVVGAPGGAYASWQGLLDGQSGAFLPAWEVGPDDLMNIQYTSGTTGFPKGCMLTHGYWLISGKQNAFRDGLPYRRILASTPFFYMDPQWQLLMSMYRGACLCVAKRQSASRFMSWVHDYKINFALMPDVVLKQPPSKHDRDHELMRVNVYGLSKDNHVLLEERFDVCAREAFGMTEIGTGLFMPVEATDMVGSGSCGIPVPFREARVADADGNTVPDGEIGELLVRGPGIMKGYYNKPDATAASFHGDWFRTGDLFRRDARGYFYIVGRIKEMIRRAGENISVHELESVLLAYPEICEAAVVAVKDEIRGEEVKAYVVPQRGVRRDVLLGPLIDYCKNNLAAFKVPRYFEFRDVLPRTASGKVAKHMLISDQQDPRAGSYDRVADAWR</sequence>
<dbReference type="Pfam" id="PF00501">
    <property type="entry name" value="AMP-binding"/>
    <property type="match status" value="1"/>
</dbReference>
<evidence type="ECO:0000259" key="1">
    <source>
        <dbReference type="Pfam" id="PF00501"/>
    </source>
</evidence>
<dbReference type="RefSeq" id="WP_180155045.1">
    <property type="nucleotide sequence ID" value="NZ_JACCEM010000005.1"/>
</dbReference>
<evidence type="ECO:0000313" key="3">
    <source>
        <dbReference type="EMBL" id="NYT49735.1"/>
    </source>
</evidence>
<accession>A0A853FUU4</accession>
<dbReference type="PANTHER" id="PTHR43767">
    <property type="entry name" value="LONG-CHAIN-FATTY-ACID--COA LIGASE"/>
    <property type="match status" value="1"/>
</dbReference>
<feature type="domain" description="AMP-dependent synthetase/ligase" evidence="1">
    <location>
        <begin position="34"/>
        <end position="393"/>
    </location>
</feature>
<dbReference type="PROSITE" id="PS00455">
    <property type="entry name" value="AMP_BINDING"/>
    <property type="match status" value="1"/>
</dbReference>
<reference evidence="3 4" key="1">
    <citation type="submission" date="2020-07" db="EMBL/GenBank/DDBJ databases">
        <title>Taxonomic revisions and descriptions of new bacterial species based on genomic comparisons in the high-G+C-content subgroup of the family Alcaligenaceae.</title>
        <authorList>
            <person name="Szabo A."/>
            <person name="Felfoldi T."/>
        </authorList>
    </citation>
    <scope>NUCLEOTIDE SEQUENCE [LARGE SCALE GENOMIC DNA]</scope>
    <source>
        <strain evidence="3 4">LMG 24012</strain>
    </source>
</reference>
<comment type="caution">
    <text evidence="3">The sequence shown here is derived from an EMBL/GenBank/DDBJ whole genome shotgun (WGS) entry which is preliminary data.</text>
</comment>
<dbReference type="Proteomes" id="UP000559809">
    <property type="component" value="Unassembled WGS sequence"/>
</dbReference>
<feature type="domain" description="AMP-binding enzyme C-terminal" evidence="2">
    <location>
        <begin position="443"/>
        <end position="520"/>
    </location>
</feature>
<dbReference type="EMBL" id="JACCEM010000005">
    <property type="protein sequence ID" value="NYT49735.1"/>
    <property type="molecule type" value="Genomic_DNA"/>
</dbReference>
<evidence type="ECO:0000259" key="2">
    <source>
        <dbReference type="Pfam" id="PF13193"/>
    </source>
</evidence>
<dbReference type="SUPFAM" id="SSF56801">
    <property type="entry name" value="Acetyl-CoA synthetase-like"/>
    <property type="match status" value="1"/>
</dbReference>
<dbReference type="InterPro" id="IPR020845">
    <property type="entry name" value="AMP-binding_CS"/>
</dbReference>